<dbReference type="Gene3D" id="1.20.1250.20">
    <property type="entry name" value="MFS general substrate transporter like domains"/>
    <property type="match status" value="1"/>
</dbReference>
<feature type="transmembrane region" description="Helical" evidence="6">
    <location>
        <begin position="385"/>
        <end position="404"/>
    </location>
</feature>
<protein>
    <recommendedName>
        <fullName evidence="7">Major facilitator superfamily (MFS) profile domain-containing protein</fullName>
    </recommendedName>
</protein>
<dbReference type="SUPFAM" id="SSF103473">
    <property type="entry name" value="MFS general substrate transporter"/>
    <property type="match status" value="1"/>
</dbReference>
<keyword evidence="9" id="KW-1185">Reference proteome</keyword>
<organism evidence="8 9">
    <name type="scientific">Penicillium polonicum</name>
    <dbReference type="NCBI Taxonomy" id="60169"/>
    <lineage>
        <taxon>Eukaryota</taxon>
        <taxon>Fungi</taxon>
        <taxon>Dikarya</taxon>
        <taxon>Ascomycota</taxon>
        <taxon>Pezizomycotina</taxon>
        <taxon>Eurotiomycetes</taxon>
        <taxon>Eurotiomycetidae</taxon>
        <taxon>Eurotiales</taxon>
        <taxon>Aspergillaceae</taxon>
        <taxon>Penicillium</taxon>
    </lineage>
</organism>
<accession>A0A1V6P1M1</accession>
<feature type="compositionally biased region" description="Basic and acidic residues" evidence="5">
    <location>
        <begin position="23"/>
        <end position="41"/>
    </location>
</feature>
<evidence type="ECO:0000256" key="3">
    <source>
        <dbReference type="ARBA" id="ARBA00022989"/>
    </source>
</evidence>
<dbReference type="Proteomes" id="UP000191408">
    <property type="component" value="Unassembled WGS sequence"/>
</dbReference>
<evidence type="ECO:0000313" key="9">
    <source>
        <dbReference type="Proteomes" id="UP000191408"/>
    </source>
</evidence>
<dbReference type="PANTHER" id="PTHR23502">
    <property type="entry name" value="MAJOR FACILITATOR SUPERFAMILY"/>
    <property type="match status" value="1"/>
</dbReference>
<evidence type="ECO:0000256" key="6">
    <source>
        <dbReference type="SAM" id="Phobius"/>
    </source>
</evidence>
<feature type="transmembrane region" description="Helical" evidence="6">
    <location>
        <begin position="345"/>
        <end position="364"/>
    </location>
</feature>
<sequence>MSSLQTDQQQPASKDSTNTLPLEDQKDLESQSNQETERLEHPLLYDATPPTVLVDFDGKDDPYHPMNWPFRKKVITTLLYGFTTCWITFASAIYSAGLGQVSEDFRVSKEVAASGISLMVFGFGLGPLLWAPLSEVYGRKWVVIAPYFVAAIFSFGTATAKDIQTVLITRFFAGLFGSAPVTNTGGVMADIWPPEQRGVAVVGYAITIVGGPTLGPIIGGALASSYLGWRWTEYLTGIIMMAQVTLDALLLDESYPPVLIAYKARRLRFEGKNFALHAKQEEWNLSLRELSQKYLIRPFQMLGTPICLLMSIYASFVYGILYANLEAFSVEFQEIRRWGPVISNLPFISLLVGIFFAAAVNIYNNKYYFKQFKANGNKPVPEARLPPMMVGGFAFTAGLFIFAWTSSPSTNYWPSIIGIALTGFGFTTIFQAALNYLIDTFTRFSASAVAANTFLRSTMAGAFPLFVLPLYHNIGVDWGTTIFGCIATVLIPVPFLFFFWGKQIRARGKWSKHTV</sequence>
<feature type="compositionally biased region" description="Polar residues" evidence="5">
    <location>
        <begin position="1"/>
        <end position="20"/>
    </location>
</feature>
<dbReference type="OrthoDB" id="9986881at2759"/>
<keyword evidence="3 6" id="KW-1133">Transmembrane helix</keyword>
<evidence type="ECO:0000256" key="5">
    <source>
        <dbReference type="SAM" id="MobiDB-lite"/>
    </source>
</evidence>
<evidence type="ECO:0000256" key="1">
    <source>
        <dbReference type="ARBA" id="ARBA00004141"/>
    </source>
</evidence>
<evidence type="ECO:0000313" key="8">
    <source>
        <dbReference type="EMBL" id="OQD70843.1"/>
    </source>
</evidence>
<dbReference type="GO" id="GO:0022857">
    <property type="term" value="F:transmembrane transporter activity"/>
    <property type="evidence" value="ECO:0007669"/>
    <property type="project" value="InterPro"/>
</dbReference>
<dbReference type="GO" id="GO:0005886">
    <property type="term" value="C:plasma membrane"/>
    <property type="evidence" value="ECO:0007669"/>
    <property type="project" value="TreeGrafter"/>
</dbReference>
<dbReference type="AlphaFoldDB" id="A0A1V6P1M1"/>
<name>A0A1V6P1M1_PENPO</name>
<dbReference type="InterPro" id="IPR020846">
    <property type="entry name" value="MFS_dom"/>
</dbReference>
<feature type="transmembrane region" description="Helical" evidence="6">
    <location>
        <begin position="111"/>
        <end position="130"/>
    </location>
</feature>
<feature type="region of interest" description="Disordered" evidence="5">
    <location>
        <begin position="1"/>
        <end position="41"/>
    </location>
</feature>
<dbReference type="EMBL" id="MDYM01000001">
    <property type="protein sequence ID" value="OQD70843.1"/>
    <property type="molecule type" value="Genomic_DNA"/>
</dbReference>
<dbReference type="InterPro" id="IPR011701">
    <property type="entry name" value="MFS"/>
</dbReference>
<reference evidence="9" key="1">
    <citation type="journal article" date="2017" name="Nat. Microbiol.">
        <title>Global analysis of biosynthetic gene clusters reveals vast potential of secondary metabolite production in Penicillium species.</title>
        <authorList>
            <person name="Nielsen J.C."/>
            <person name="Grijseels S."/>
            <person name="Prigent S."/>
            <person name="Ji B."/>
            <person name="Dainat J."/>
            <person name="Nielsen K.F."/>
            <person name="Frisvad J.C."/>
            <person name="Workman M."/>
            <person name="Nielsen J."/>
        </authorList>
    </citation>
    <scope>NUCLEOTIDE SEQUENCE [LARGE SCALE GENOMIC DNA]</scope>
    <source>
        <strain evidence="9">IBT 4502</strain>
    </source>
</reference>
<feature type="domain" description="Major facilitator superfamily (MFS) profile" evidence="7">
    <location>
        <begin position="69"/>
        <end position="505"/>
    </location>
</feature>
<feature type="transmembrane region" description="Helical" evidence="6">
    <location>
        <begin position="201"/>
        <end position="222"/>
    </location>
</feature>
<feature type="transmembrane region" description="Helical" evidence="6">
    <location>
        <begin position="478"/>
        <end position="500"/>
    </location>
</feature>
<feature type="transmembrane region" description="Helical" evidence="6">
    <location>
        <begin position="302"/>
        <end position="325"/>
    </location>
</feature>
<keyword evidence="4 6" id="KW-0472">Membrane</keyword>
<dbReference type="PANTHER" id="PTHR23502:SF59">
    <property type="entry name" value="MULTIDRUG TRANSPORTER, PUTATIVE (AFU_ORTHOLOGUE AFUA_1G10370)-RELATED"/>
    <property type="match status" value="1"/>
</dbReference>
<evidence type="ECO:0000256" key="4">
    <source>
        <dbReference type="ARBA" id="ARBA00023136"/>
    </source>
</evidence>
<feature type="transmembrane region" description="Helical" evidence="6">
    <location>
        <begin position="142"/>
        <end position="160"/>
    </location>
</feature>
<comment type="subcellular location">
    <subcellularLocation>
        <location evidence="1">Membrane</location>
        <topology evidence="1">Multi-pass membrane protein</topology>
    </subcellularLocation>
</comment>
<dbReference type="InterPro" id="IPR036259">
    <property type="entry name" value="MFS_trans_sf"/>
</dbReference>
<proteinExistence type="predicted"/>
<feature type="transmembrane region" description="Helical" evidence="6">
    <location>
        <begin position="78"/>
        <end position="99"/>
    </location>
</feature>
<dbReference type="CDD" id="cd17323">
    <property type="entry name" value="MFS_Tpo1_MDR_like"/>
    <property type="match status" value="1"/>
</dbReference>
<dbReference type="Pfam" id="PF07690">
    <property type="entry name" value="MFS_1"/>
    <property type="match status" value="1"/>
</dbReference>
<gene>
    <name evidence="8" type="ORF">PENPOL_c001G03866</name>
</gene>
<dbReference type="PROSITE" id="PS50850">
    <property type="entry name" value="MFS"/>
    <property type="match status" value="1"/>
</dbReference>
<feature type="transmembrane region" description="Helical" evidence="6">
    <location>
        <begin position="416"/>
        <end position="437"/>
    </location>
</feature>
<feature type="transmembrane region" description="Helical" evidence="6">
    <location>
        <begin position="166"/>
        <end position="189"/>
    </location>
</feature>
<evidence type="ECO:0000256" key="2">
    <source>
        <dbReference type="ARBA" id="ARBA00022692"/>
    </source>
</evidence>
<dbReference type="FunFam" id="1.20.1250.20:FF:000011">
    <property type="entry name" value="MFS multidrug transporter, putative"/>
    <property type="match status" value="1"/>
</dbReference>
<dbReference type="STRING" id="60169.A0A1V6P1M1"/>
<keyword evidence="2 6" id="KW-0812">Transmembrane</keyword>
<evidence type="ECO:0000259" key="7">
    <source>
        <dbReference type="PROSITE" id="PS50850"/>
    </source>
</evidence>
<comment type="caution">
    <text evidence="8">The sequence shown here is derived from an EMBL/GenBank/DDBJ whole genome shotgun (WGS) entry which is preliminary data.</text>
</comment>